<dbReference type="Pfam" id="PF00535">
    <property type="entry name" value="Glycos_transf_2"/>
    <property type="match status" value="1"/>
</dbReference>
<dbReference type="SUPFAM" id="SSF53448">
    <property type="entry name" value="Nucleotide-diphospho-sugar transferases"/>
    <property type="match status" value="1"/>
</dbReference>
<dbReference type="InterPro" id="IPR029044">
    <property type="entry name" value="Nucleotide-diphossugar_trans"/>
</dbReference>
<evidence type="ECO:0000313" key="3">
    <source>
        <dbReference type="Proteomes" id="UP000199428"/>
    </source>
</evidence>
<protein>
    <submittedName>
        <fullName evidence="2">Glycosyl transferase family 2</fullName>
    </submittedName>
</protein>
<accession>A0A1G5S2U0</accession>
<name>A0A1G5S2U0_PSEXY</name>
<dbReference type="Gene3D" id="3.90.550.10">
    <property type="entry name" value="Spore Coat Polysaccharide Biosynthesis Protein SpsA, Chain A"/>
    <property type="match status" value="1"/>
</dbReference>
<keyword evidence="2" id="KW-0808">Transferase</keyword>
<dbReference type="InterPro" id="IPR001173">
    <property type="entry name" value="Glyco_trans_2-like"/>
</dbReference>
<reference evidence="2 3" key="1">
    <citation type="submission" date="2016-10" db="EMBL/GenBank/DDBJ databases">
        <authorList>
            <person name="de Groot N.N."/>
        </authorList>
    </citation>
    <scope>NUCLEOTIDE SEQUENCE [LARGE SCALE GENOMIC DNA]</scope>
    <source>
        <strain evidence="2 3">DSM 10317</strain>
    </source>
</reference>
<proteinExistence type="predicted"/>
<organism evidence="2 3">
    <name type="scientific">Pseudobutyrivibrio xylanivorans</name>
    <dbReference type="NCBI Taxonomy" id="185007"/>
    <lineage>
        <taxon>Bacteria</taxon>
        <taxon>Bacillati</taxon>
        <taxon>Bacillota</taxon>
        <taxon>Clostridia</taxon>
        <taxon>Lachnospirales</taxon>
        <taxon>Lachnospiraceae</taxon>
        <taxon>Pseudobutyrivibrio</taxon>
    </lineage>
</organism>
<dbReference type="RefSeq" id="WP_090163379.1">
    <property type="nucleotide sequence ID" value="NZ_FMWK01000012.1"/>
</dbReference>
<dbReference type="AlphaFoldDB" id="A0A1G5S2U0"/>
<feature type="domain" description="Glycosyltransferase 2-like" evidence="1">
    <location>
        <begin position="7"/>
        <end position="144"/>
    </location>
</feature>
<dbReference type="PANTHER" id="PTHR22916:SF3">
    <property type="entry name" value="UDP-GLCNAC:BETAGAL BETA-1,3-N-ACETYLGLUCOSAMINYLTRANSFERASE-LIKE PROTEIN 1"/>
    <property type="match status" value="1"/>
</dbReference>
<dbReference type="GO" id="GO:0016758">
    <property type="term" value="F:hexosyltransferase activity"/>
    <property type="evidence" value="ECO:0007669"/>
    <property type="project" value="UniProtKB-ARBA"/>
</dbReference>
<dbReference type="Proteomes" id="UP000199428">
    <property type="component" value="Unassembled WGS sequence"/>
</dbReference>
<evidence type="ECO:0000259" key="1">
    <source>
        <dbReference type="Pfam" id="PF00535"/>
    </source>
</evidence>
<dbReference type="EMBL" id="FMWK01000012">
    <property type="protein sequence ID" value="SCZ80170.1"/>
    <property type="molecule type" value="Genomic_DNA"/>
</dbReference>
<dbReference type="PANTHER" id="PTHR22916">
    <property type="entry name" value="GLYCOSYLTRANSFERASE"/>
    <property type="match status" value="1"/>
</dbReference>
<gene>
    <name evidence="2" type="ORF">SAMN02910350_02164</name>
</gene>
<sequence length="323" mass="37157">MGNKKVSIVVATYNQEKYIGKTLESIVSQKTNFEFEAIVGDDCSTDSNAAIIKEYAEKYPDIIVPILREKNLGMAGNTMDIMMRATGEYIAFIEGDDYWLDENKLQKQVDFLDSHPDYVACFGLCQIVDANGVRQEDREQWSSFMKEGGEYTVEMFQDYILPGQTATSMYRRVAYGALQQKLMEAKIDVSKMIDRSQVLCMLSVGKMYNLGEYLAAYRYVITEGSGSWSSQNDFYSKDNVLKYLQGMKDMEHTAEVLGLKLNFDARRVFELNKLEDSANQFSKEDYCEIYNQLVEDSYNKKELTGIHRKRQIKRLIRKVVGKN</sequence>
<evidence type="ECO:0000313" key="2">
    <source>
        <dbReference type="EMBL" id="SCZ80170.1"/>
    </source>
</evidence>